<organism evidence="2 3">
    <name type="scientific">Tistrella arctica</name>
    <dbReference type="NCBI Taxonomy" id="3133430"/>
    <lineage>
        <taxon>Bacteria</taxon>
        <taxon>Pseudomonadati</taxon>
        <taxon>Pseudomonadota</taxon>
        <taxon>Alphaproteobacteria</taxon>
        <taxon>Geminicoccales</taxon>
        <taxon>Geminicoccaceae</taxon>
        <taxon>Tistrella</taxon>
    </lineage>
</organism>
<proteinExistence type="predicted"/>
<dbReference type="Gene3D" id="1.25.40.10">
    <property type="entry name" value="Tetratricopeptide repeat domain"/>
    <property type="match status" value="1"/>
</dbReference>
<dbReference type="InterPro" id="IPR013217">
    <property type="entry name" value="Methyltransf_12"/>
</dbReference>
<dbReference type="Proteomes" id="UP001413721">
    <property type="component" value="Unassembled WGS sequence"/>
</dbReference>
<feature type="domain" description="Methyltransferase type 12" evidence="1">
    <location>
        <begin position="346"/>
        <end position="446"/>
    </location>
</feature>
<comment type="caution">
    <text evidence="2">The sequence shown here is derived from an EMBL/GenBank/DDBJ whole genome shotgun (WGS) entry which is preliminary data.</text>
</comment>
<dbReference type="SUPFAM" id="SSF48452">
    <property type="entry name" value="TPR-like"/>
    <property type="match status" value="1"/>
</dbReference>
<gene>
    <name evidence="2" type="ORF">WG926_11945</name>
</gene>
<dbReference type="CDD" id="cd02440">
    <property type="entry name" value="AdoMet_MTases"/>
    <property type="match status" value="1"/>
</dbReference>
<dbReference type="Gene3D" id="3.40.50.150">
    <property type="entry name" value="Vaccinia Virus protein VP39"/>
    <property type="match status" value="1"/>
</dbReference>
<dbReference type="EMBL" id="JBBKTW010000004">
    <property type="protein sequence ID" value="MEN2989017.1"/>
    <property type="molecule type" value="Genomic_DNA"/>
</dbReference>
<evidence type="ECO:0000313" key="2">
    <source>
        <dbReference type="EMBL" id="MEN2989017.1"/>
    </source>
</evidence>
<keyword evidence="2" id="KW-0808">Transferase</keyword>
<dbReference type="Pfam" id="PF08242">
    <property type="entry name" value="Methyltransf_12"/>
    <property type="match status" value="1"/>
</dbReference>
<sequence length="589" mass="65446">MGDDRARYRVLTDAVRRDPADRDAHLALARHHMAFGRADLAMASLLTVRRLAPDHPKVGDMIAHCLGRLRLPPPVQLYDEILARLTAGDIDDMRIAAVAGRMLARRHGLGPETVPAATPDDATCSALAADPLFRRFLDRCANVHPVIERAMVRLRRRCCLNDGLTADDQGENQREPLPLEARISLAAGLLNSDYAAAWTDDEQVALDARIARVDARAAELGDVALTDDLVAIAMYRMPPMAAMAELATRPALPDPARRRFLAVFHDEPMAITAQRIPALRPVTDPLSLRVRAQYESWPYPRWRGLCPIRRRRLAEVLARTLGTPVTGTPTHAAIAALPDDPDILIAGGGTGRHTIHTARRYQHRSVTAIDLSAASLAYAAHKAGLHGCDDVVMLRADLFDLTSERLEAAGRPGRFHLIEAEGVLHHTGDPLAAWRRLRDLLHPGGWMKIGLYSATARRDLLAARLWLARHGWRGDAASMRRFRRDLLDGRLDPALAHLVTCGDFYNLNHLRDLLFHEQEVLFTVPMIAAHLDALGLSFAGFSLPESDVMPRYRAMFPNDPAGANLENWAAFERPNPKTFIEMYHIWCHD</sequence>
<dbReference type="SUPFAM" id="SSF53335">
    <property type="entry name" value="S-adenosyl-L-methionine-dependent methyltransferases"/>
    <property type="match status" value="1"/>
</dbReference>
<name>A0ABU9YJN2_9PROT</name>
<dbReference type="InterPro" id="IPR029063">
    <property type="entry name" value="SAM-dependent_MTases_sf"/>
</dbReference>
<dbReference type="RefSeq" id="WP_345937403.1">
    <property type="nucleotide sequence ID" value="NZ_JBBKTW010000004.1"/>
</dbReference>
<evidence type="ECO:0000259" key="1">
    <source>
        <dbReference type="Pfam" id="PF08242"/>
    </source>
</evidence>
<keyword evidence="2" id="KW-0489">Methyltransferase</keyword>
<reference evidence="2 3" key="1">
    <citation type="submission" date="2024-03" db="EMBL/GenBank/DDBJ databases">
        <title>High-quality draft genome sequencing of Tistrella sp. BH-R2-4.</title>
        <authorList>
            <person name="Dong C."/>
        </authorList>
    </citation>
    <scope>NUCLEOTIDE SEQUENCE [LARGE SCALE GENOMIC DNA]</scope>
    <source>
        <strain evidence="2 3">BH-R2-4</strain>
    </source>
</reference>
<dbReference type="InterPro" id="IPR011990">
    <property type="entry name" value="TPR-like_helical_dom_sf"/>
</dbReference>
<protein>
    <submittedName>
        <fullName evidence="2">Methyltransferase</fullName>
    </submittedName>
</protein>
<keyword evidence="3" id="KW-1185">Reference proteome</keyword>
<dbReference type="GO" id="GO:0032259">
    <property type="term" value="P:methylation"/>
    <property type="evidence" value="ECO:0007669"/>
    <property type="project" value="UniProtKB-KW"/>
</dbReference>
<evidence type="ECO:0000313" key="3">
    <source>
        <dbReference type="Proteomes" id="UP001413721"/>
    </source>
</evidence>
<dbReference type="GO" id="GO:0008168">
    <property type="term" value="F:methyltransferase activity"/>
    <property type="evidence" value="ECO:0007669"/>
    <property type="project" value="UniProtKB-KW"/>
</dbReference>
<accession>A0ABU9YJN2</accession>
<dbReference type="Pfam" id="PF14559">
    <property type="entry name" value="TPR_19"/>
    <property type="match status" value="1"/>
</dbReference>